<organism evidence="1 2">
    <name type="scientific">Popillia japonica</name>
    <name type="common">Japanese beetle</name>
    <dbReference type="NCBI Taxonomy" id="7064"/>
    <lineage>
        <taxon>Eukaryota</taxon>
        <taxon>Metazoa</taxon>
        <taxon>Ecdysozoa</taxon>
        <taxon>Arthropoda</taxon>
        <taxon>Hexapoda</taxon>
        <taxon>Insecta</taxon>
        <taxon>Pterygota</taxon>
        <taxon>Neoptera</taxon>
        <taxon>Endopterygota</taxon>
        <taxon>Coleoptera</taxon>
        <taxon>Polyphaga</taxon>
        <taxon>Scarabaeiformia</taxon>
        <taxon>Scarabaeidae</taxon>
        <taxon>Rutelinae</taxon>
        <taxon>Popillia</taxon>
    </lineage>
</organism>
<keyword evidence="2" id="KW-1185">Reference proteome</keyword>
<gene>
    <name evidence="1" type="ORF">QE152_g15877</name>
</gene>
<evidence type="ECO:0000313" key="2">
    <source>
        <dbReference type="Proteomes" id="UP001458880"/>
    </source>
</evidence>
<accession>A0AAW1L688</accession>
<dbReference type="Proteomes" id="UP001458880">
    <property type="component" value="Unassembled WGS sequence"/>
</dbReference>
<sequence length="195" mass="22949">MHASVHDTYLSDHRFINLRVQLKNNNINSHQWTIRRVFDASNKSNFEYHLSLETWDDVFSAADLNSKFCAFTNILSYHFNNAFPLRRQLLQAGSKHWITREVKTSSQALQDLFVLQKSYPELKELYISAKKRHKDLTNNTKRSFYDNIINNAANKSSAMWNVVRWNTNNRKQFSNNTLLEDDDGRNNVHASFYQG</sequence>
<name>A0AAW1L688_POPJA</name>
<evidence type="ECO:0000313" key="1">
    <source>
        <dbReference type="EMBL" id="KAK9729465.1"/>
    </source>
</evidence>
<proteinExistence type="predicted"/>
<comment type="caution">
    <text evidence="1">The sequence shown here is derived from an EMBL/GenBank/DDBJ whole genome shotgun (WGS) entry which is preliminary data.</text>
</comment>
<dbReference type="AlphaFoldDB" id="A0AAW1L688"/>
<reference evidence="1 2" key="1">
    <citation type="journal article" date="2024" name="BMC Genomics">
        <title>De novo assembly and annotation of Popillia japonica's genome with initial clues to its potential as an invasive pest.</title>
        <authorList>
            <person name="Cucini C."/>
            <person name="Boschi S."/>
            <person name="Funari R."/>
            <person name="Cardaioli E."/>
            <person name="Iannotti N."/>
            <person name="Marturano G."/>
            <person name="Paoli F."/>
            <person name="Bruttini M."/>
            <person name="Carapelli A."/>
            <person name="Frati F."/>
            <person name="Nardi F."/>
        </authorList>
    </citation>
    <scope>NUCLEOTIDE SEQUENCE [LARGE SCALE GENOMIC DNA]</scope>
    <source>
        <strain evidence="1">DMR45628</strain>
    </source>
</reference>
<dbReference type="EMBL" id="JASPKY010000160">
    <property type="protein sequence ID" value="KAK9729465.1"/>
    <property type="molecule type" value="Genomic_DNA"/>
</dbReference>
<protein>
    <submittedName>
        <fullName evidence="1">Uncharacterized protein</fullName>
    </submittedName>
</protein>